<name>A0ABV5JDP0_9RHOB</name>
<dbReference type="PANTHER" id="PTHR32347:SF14">
    <property type="entry name" value="EFFLUX SYSTEM COMPONENT YKNX-RELATED"/>
    <property type="match status" value="1"/>
</dbReference>
<evidence type="ECO:0000259" key="8">
    <source>
        <dbReference type="Pfam" id="PF25954"/>
    </source>
</evidence>
<evidence type="ECO:0000313" key="10">
    <source>
        <dbReference type="Proteomes" id="UP001589683"/>
    </source>
</evidence>
<accession>A0ABV5JDP0</accession>
<feature type="coiled-coil region" evidence="4">
    <location>
        <begin position="125"/>
        <end position="152"/>
    </location>
</feature>
<evidence type="ECO:0000256" key="2">
    <source>
        <dbReference type="ARBA" id="ARBA00009477"/>
    </source>
</evidence>
<evidence type="ECO:0000313" key="9">
    <source>
        <dbReference type="EMBL" id="MFB9231474.1"/>
    </source>
</evidence>
<dbReference type="Gene3D" id="1.10.287.470">
    <property type="entry name" value="Helix hairpin bin"/>
    <property type="match status" value="1"/>
</dbReference>
<gene>
    <name evidence="9" type="ORF">ACFFUT_06700</name>
</gene>
<reference evidence="9 10" key="1">
    <citation type="submission" date="2024-09" db="EMBL/GenBank/DDBJ databases">
        <authorList>
            <person name="Sun Q."/>
            <person name="Mori K."/>
        </authorList>
    </citation>
    <scope>NUCLEOTIDE SEQUENCE [LARGE SCALE GENOMIC DNA]</scope>
    <source>
        <strain evidence="9 10">CECT 8726</strain>
    </source>
</reference>
<comment type="caution">
    <text evidence="9">The sequence shown here is derived from an EMBL/GenBank/DDBJ whole genome shotgun (WGS) entry which is preliminary data.</text>
</comment>
<dbReference type="Pfam" id="PF25954">
    <property type="entry name" value="Beta-barrel_RND_2"/>
    <property type="match status" value="1"/>
</dbReference>
<dbReference type="InterPro" id="IPR006143">
    <property type="entry name" value="RND_pump_MFP"/>
</dbReference>
<keyword evidence="6" id="KW-0472">Membrane</keyword>
<protein>
    <submittedName>
        <fullName evidence="9">Efflux RND transporter periplasmic adaptor subunit</fullName>
    </submittedName>
</protein>
<evidence type="ECO:0000256" key="5">
    <source>
        <dbReference type="SAM" id="MobiDB-lite"/>
    </source>
</evidence>
<evidence type="ECO:0000256" key="4">
    <source>
        <dbReference type="SAM" id="Coils"/>
    </source>
</evidence>
<evidence type="ECO:0000256" key="3">
    <source>
        <dbReference type="ARBA" id="ARBA00023054"/>
    </source>
</evidence>
<feature type="domain" description="Multidrug resistance protein MdtA-like barrel-sandwich hybrid" evidence="7">
    <location>
        <begin position="78"/>
        <end position="231"/>
    </location>
</feature>
<keyword evidence="3 4" id="KW-0175">Coiled coil</keyword>
<sequence>MAEPNTDVEKTLGLRAHKNYKLRWIKYAIVLTFVMGGIWYWISFSHSKSVTRYITSEVSIGSFSVTVTATGTVEPTNLVEISSELSGTLASVNVDYNDRVEVGTILAELDTTKLEAQLEVSKASLDSAIARVAMAQATLDEAKEKYEAELNLEQRGVTSHQAFISKKAAYIRAQAELQSAIADRALAEANLNLQQAELDKACICSPIQGIVLNRAVDAGQIVASSLSAPILFTVAEDLTEMELQVDVDEADIGQICVGNRAEFTVEAYDDRRFPAEISKIRFAPETIDGVVTYKAILTIDNSDLLLRPGMTATADITVAEIDDVLTVPNAALRYAPPLEPATEDEERSGLLGMLIPSGRDDDRREDDKTLWILKDRVPEEIAVRTGASDGKLTEIIEGSVFAGDLVVTDQIDE</sequence>
<dbReference type="InterPro" id="IPR050465">
    <property type="entry name" value="UPF0194_transport"/>
</dbReference>
<dbReference type="InterPro" id="IPR058625">
    <property type="entry name" value="MdtA-like_BSH"/>
</dbReference>
<dbReference type="EMBL" id="JBHMEA010000017">
    <property type="protein sequence ID" value="MFB9231474.1"/>
    <property type="molecule type" value="Genomic_DNA"/>
</dbReference>
<keyword evidence="6" id="KW-0812">Transmembrane</keyword>
<comment type="similarity">
    <text evidence="2">Belongs to the membrane fusion protein (MFP) (TC 8.A.1) family.</text>
</comment>
<feature type="region of interest" description="Disordered" evidence="5">
    <location>
        <begin position="339"/>
        <end position="363"/>
    </location>
</feature>
<organism evidence="9 10">
    <name type="scientific">Pseudohalocynthiibacter aestuariivivens</name>
    <dbReference type="NCBI Taxonomy" id="1591409"/>
    <lineage>
        <taxon>Bacteria</taxon>
        <taxon>Pseudomonadati</taxon>
        <taxon>Pseudomonadota</taxon>
        <taxon>Alphaproteobacteria</taxon>
        <taxon>Rhodobacterales</taxon>
        <taxon>Paracoccaceae</taxon>
        <taxon>Pseudohalocynthiibacter</taxon>
    </lineage>
</organism>
<evidence type="ECO:0000256" key="6">
    <source>
        <dbReference type="SAM" id="Phobius"/>
    </source>
</evidence>
<dbReference type="Proteomes" id="UP001589683">
    <property type="component" value="Unassembled WGS sequence"/>
</dbReference>
<dbReference type="Pfam" id="PF25917">
    <property type="entry name" value="BSH_RND"/>
    <property type="match status" value="1"/>
</dbReference>
<evidence type="ECO:0000256" key="1">
    <source>
        <dbReference type="ARBA" id="ARBA00004196"/>
    </source>
</evidence>
<dbReference type="SUPFAM" id="SSF111369">
    <property type="entry name" value="HlyD-like secretion proteins"/>
    <property type="match status" value="1"/>
</dbReference>
<evidence type="ECO:0000259" key="7">
    <source>
        <dbReference type="Pfam" id="PF25917"/>
    </source>
</evidence>
<feature type="domain" description="CusB-like beta-barrel" evidence="8">
    <location>
        <begin position="243"/>
        <end position="317"/>
    </location>
</feature>
<proteinExistence type="inferred from homology"/>
<keyword evidence="6" id="KW-1133">Transmembrane helix</keyword>
<feature type="transmembrane region" description="Helical" evidence="6">
    <location>
        <begin position="24"/>
        <end position="42"/>
    </location>
</feature>
<dbReference type="RefSeq" id="WP_213891165.1">
    <property type="nucleotide sequence ID" value="NZ_JAGFNU010000020.1"/>
</dbReference>
<dbReference type="NCBIfam" id="TIGR01730">
    <property type="entry name" value="RND_mfp"/>
    <property type="match status" value="1"/>
</dbReference>
<dbReference type="InterPro" id="IPR058792">
    <property type="entry name" value="Beta-barrel_RND_2"/>
</dbReference>
<dbReference type="Gene3D" id="2.40.30.170">
    <property type="match status" value="1"/>
</dbReference>
<dbReference type="PANTHER" id="PTHR32347">
    <property type="entry name" value="EFFLUX SYSTEM COMPONENT YKNX-RELATED"/>
    <property type="match status" value="1"/>
</dbReference>
<comment type="subcellular location">
    <subcellularLocation>
        <location evidence="1">Cell envelope</location>
    </subcellularLocation>
</comment>
<keyword evidence="10" id="KW-1185">Reference proteome</keyword>
<dbReference type="Gene3D" id="2.40.50.100">
    <property type="match status" value="1"/>
</dbReference>